<dbReference type="EMBL" id="CAJJDP010000022">
    <property type="protein sequence ID" value="CAD8149287.1"/>
    <property type="molecule type" value="Genomic_DNA"/>
</dbReference>
<keyword evidence="2" id="KW-0732">Signal</keyword>
<proteinExistence type="predicted"/>
<dbReference type="OrthoDB" id="305772at2759"/>
<comment type="caution">
    <text evidence="3">The sequence shown here is derived from an EMBL/GenBank/DDBJ whole genome shotgun (WGS) entry which is preliminary data.</text>
</comment>
<dbReference type="Proteomes" id="UP000683925">
    <property type="component" value="Unassembled WGS sequence"/>
</dbReference>
<name>A0A8S1TCB4_PAROT</name>
<feature type="compositionally biased region" description="Low complexity" evidence="1">
    <location>
        <begin position="254"/>
        <end position="332"/>
    </location>
</feature>
<gene>
    <name evidence="3" type="ORF">POCTA_138.1.T0220153</name>
</gene>
<dbReference type="AlphaFoldDB" id="A0A8S1TCB4"/>
<evidence type="ECO:0000313" key="3">
    <source>
        <dbReference type="EMBL" id="CAD8149287.1"/>
    </source>
</evidence>
<dbReference type="OMA" id="VETECKF"/>
<evidence type="ECO:0000256" key="1">
    <source>
        <dbReference type="SAM" id="MobiDB-lite"/>
    </source>
</evidence>
<reference evidence="3" key="1">
    <citation type="submission" date="2021-01" db="EMBL/GenBank/DDBJ databases">
        <authorList>
            <consortium name="Genoscope - CEA"/>
            <person name="William W."/>
        </authorList>
    </citation>
    <scope>NUCLEOTIDE SEQUENCE</scope>
</reference>
<feature type="region of interest" description="Disordered" evidence="1">
    <location>
        <begin position="254"/>
        <end position="337"/>
    </location>
</feature>
<feature type="signal peptide" evidence="2">
    <location>
        <begin position="1"/>
        <end position="19"/>
    </location>
</feature>
<sequence length="357" mass="37576">MLLFAILSVTLAAFTFDDGQCTCNQLVVETECKFNTQCTWDGVAKTCSRKSCADLKDQCSSTQGCALDSNGICKDFTKCADYKVSGLGQCQSKDKTCTEDQATSSGYACKTGTYVPECQKITIKADCKGYQSSTQVCFWTTNPMTKASECMPVKYTSCEDGQSDPNLCTLNSSCKYTVEKKCVPKTCADVTTEFYCTSIPQWNNSKLTLCQWNGNCQDASGVEVLTQAKCYSSTLKNYHWVTSTNKCTLCAASTTTPTGTSTGTSTGTTTGTSTGTTTGTSTGTTTGTSTGTTTTTGTGTGSTTGTTTTTGTSTGTGTGTSTTTTTGTNTGTKPNDAYTQNKFAQLIVVSLFMAFIQ</sequence>
<evidence type="ECO:0000256" key="2">
    <source>
        <dbReference type="SAM" id="SignalP"/>
    </source>
</evidence>
<evidence type="ECO:0000313" key="4">
    <source>
        <dbReference type="Proteomes" id="UP000683925"/>
    </source>
</evidence>
<accession>A0A8S1TCB4</accession>
<organism evidence="3 4">
    <name type="scientific">Paramecium octaurelia</name>
    <dbReference type="NCBI Taxonomy" id="43137"/>
    <lineage>
        <taxon>Eukaryota</taxon>
        <taxon>Sar</taxon>
        <taxon>Alveolata</taxon>
        <taxon>Ciliophora</taxon>
        <taxon>Intramacronucleata</taxon>
        <taxon>Oligohymenophorea</taxon>
        <taxon>Peniculida</taxon>
        <taxon>Parameciidae</taxon>
        <taxon>Paramecium</taxon>
    </lineage>
</organism>
<keyword evidence="4" id="KW-1185">Reference proteome</keyword>
<feature type="chain" id="PRO_5035926751" evidence="2">
    <location>
        <begin position="20"/>
        <end position="357"/>
    </location>
</feature>
<protein>
    <submittedName>
        <fullName evidence="3">Uncharacterized protein</fullName>
    </submittedName>
</protein>